<reference evidence="2 3" key="1">
    <citation type="submission" date="2024-07" db="EMBL/GenBank/DDBJ databases">
        <title>Chromosome-level genome assembly of the water stick insect Ranatra chinensis (Heteroptera: Nepidae).</title>
        <authorList>
            <person name="Liu X."/>
        </authorList>
    </citation>
    <scope>NUCLEOTIDE SEQUENCE [LARGE SCALE GENOMIC DNA]</scope>
    <source>
        <strain evidence="2">Cailab_2021Rc</strain>
        <tissue evidence="2">Muscle</tissue>
    </source>
</reference>
<accession>A0ABD0YMX5</accession>
<keyword evidence="3" id="KW-1185">Reference proteome</keyword>
<dbReference type="AlphaFoldDB" id="A0ABD0YMX5"/>
<feature type="compositionally biased region" description="Polar residues" evidence="1">
    <location>
        <begin position="57"/>
        <end position="69"/>
    </location>
</feature>
<evidence type="ECO:0000256" key="1">
    <source>
        <dbReference type="SAM" id="MobiDB-lite"/>
    </source>
</evidence>
<dbReference type="EMBL" id="JBFDAA010000005">
    <property type="protein sequence ID" value="KAL1132609.1"/>
    <property type="molecule type" value="Genomic_DNA"/>
</dbReference>
<protein>
    <submittedName>
        <fullName evidence="2">Uncharacterized protein</fullName>
    </submittedName>
</protein>
<name>A0ABD0YMX5_9HEMI</name>
<dbReference type="Proteomes" id="UP001558652">
    <property type="component" value="Unassembled WGS sequence"/>
</dbReference>
<feature type="compositionally biased region" description="Basic and acidic residues" evidence="1">
    <location>
        <begin position="190"/>
        <end position="203"/>
    </location>
</feature>
<feature type="region of interest" description="Disordered" evidence="1">
    <location>
        <begin position="50"/>
        <end position="203"/>
    </location>
</feature>
<sequence length="203" mass="22592">MLKRLVKLYFKNEISRAKDKLYELRNKKKKILDEVMDKETYKVAKEILEKFAPDQLRGNSPNKTTQPTSGDPKLNNDPNREKSASPQAIPRPNLPTPPGISRPMVQQTEIPRPFPMGPQFPQQPPQQQSQSEDEDAQQFNAGDSVIAPDLGGINSNKSLSPITLGGNDIVHSSPDTIRETSNDSKSSTESPKDSEAVESKKEK</sequence>
<evidence type="ECO:0000313" key="3">
    <source>
        <dbReference type="Proteomes" id="UP001558652"/>
    </source>
</evidence>
<feature type="compositionally biased region" description="Pro residues" evidence="1">
    <location>
        <begin position="112"/>
        <end position="124"/>
    </location>
</feature>
<organism evidence="2 3">
    <name type="scientific">Ranatra chinensis</name>
    <dbReference type="NCBI Taxonomy" id="642074"/>
    <lineage>
        <taxon>Eukaryota</taxon>
        <taxon>Metazoa</taxon>
        <taxon>Ecdysozoa</taxon>
        <taxon>Arthropoda</taxon>
        <taxon>Hexapoda</taxon>
        <taxon>Insecta</taxon>
        <taxon>Pterygota</taxon>
        <taxon>Neoptera</taxon>
        <taxon>Paraneoptera</taxon>
        <taxon>Hemiptera</taxon>
        <taxon>Heteroptera</taxon>
        <taxon>Panheteroptera</taxon>
        <taxon>Nepomorpha</taxon>
        <taxon>Nepidae</taxon>
        <taxon>Ranatrinae</taxon>
        <taxon>Ranatra</taxon>
    </lineage>
</organism>
<gene>
    <name evidence="2" type="ORF">AAG570_010561</name>
</gene>
<comment type="caution">
    <text evidence="2">The sequence shown here is derived from an EMBL/GenBank/DDBJ whole genome shotgun (WGS) entry which is preliminary data.</text>
</comment>
<proteinExistence type="predicted"/>
<evidence type="ECO:0000313" key="2">
    <source>
        <dbReference type="EMBL" id="KAL1132609.1"/>
    </source>
</evidence>